<sequence>MSGAVILVDDEEDIRVSLEQTLELGGFDVTTFARPERALDRIGPGFDGVVVSDIRMPRMSGIDLLGAALEIDPTLPVILITGHGDVPLAVEALGKGAYDFIEKPFASDRLVSSIRRALEKRRMAMEIRGLRARAAAPAADPLDDMILGHAPEIAELRRKIRTIAGTTLDVLVTGETGTGKEAVARAIHALSDRPGGPFVALNLAALPAEHVEAELFGYVASAFPGAVRARTGRLEHARGGTVYLDEIGSAPMSLQAKLLRVIEERAILPLGAAEPVELDLRFVASSRQPLEDLVEAGTFRDDLLYRVNPVTLRLPPLRARAGDIARIYQRFIQEAADRFGREAPQIGPGAMIAVSQRPWPGNLRELKSAAERHVLGLDGDPAAGARAASTLAEQVEAFERDTIAAALASTGGNLKATYESLGLARKTLYEKMQRHGLKRQDFEG</sequence>
<dbReference type="PROSITE" id="PS00675">
    <property type="entry name" value="SIGMA54_INTERACT_1"/>
    <property type="match status" value="1"/>
</dbReference>
<dbReference type="InterPro" id="IPR002197">
    <property type="entry name" value="HTH_Fis"/>
</dbReference>
<dbReference type="InterPro" id="IPR009057">
    <property type="entry name" value="Homeodomain-like_sf"/>
</dbReference>
<dbReference type="CDD" id="cd17549">
    <property type="entry name" value="REC_DctD-like"/>
    <property type="match status" value="1"/>
</dbReference>
<organism evidence="9 10">
    <name type="scientific">Tropicimonas omnivorans</name>
    <dbReference type="NCBI Taxonomy" id="3075590"/>
    <lineage>
        <taxon>Bacteria</taxon>
        <taxon>Pseudomonadati</taxon>
        <taxon>Pseudomonadota</taxon>
        <taxon>Alphaproteobacteria</taxon>
        <taxon>Rhodobacterales</taxon>
        <taxon>Roseobacteraceae</taxon>
        <taxon>Tropicimonas</taxon>
    </lineage>
</organism>
<dbReference type="PANTHER" id="PTHR32071:SF57">
    <property type="entry name" value="C4-DICARBOXYLATE TRANSPORT TRANSCRIPTIONAL REGULATORY PROTEIN DCTD"/>
    <property type="match status" value="1"/>
</dbReference>
<dbReference type="Pfam" id="PF25601">
    <property type="entry name" value="AAA_lid_14"/>
    <property type="match status" value="1"/>
</dbReference>
<dbReference type="PROSITE" id="PS50110">
    <property type="entry name" value="RESPONSE_REGULATORY"/>
    <property type="match status" value="1"/>
</dbReference>
<dbReference type="Gene3D" id="3.40.50.300">
    <property type="entry name" value="P-loop containing nucleotide triphosphate hydrolases"/>
    <property type="match status" value="1"/>
</dbReference>
<name>A0ABU3DCU0_9RHOB</name>
<keyword evidence="5" id="KW-0804">Transcription</keyword>
<evidence type="ECO:0000256" key="5">
    <source>
        <dbReference type="ARBA" id="ARBA00023163"/>
    </source>
</evidence>
<evidence type="ECO:0000256" key="6">
    <source>
        <dbReference type="PROSITE-ProRule" id="PRU00169"/>
    </source>
</evidence>
<dbReference type="Pfam" id="PF00158">
    <property type="entry name" value="Sigma54_activat"/>
    <property type="match status" value="1"/>
</dbReference>
<dbReference type="Pfam" id="PF00072">
    <property type="entry name" value="Response_reg"/>
    <property type="match status" value="1"/>
</dbReference>
<evidence type="ECO:0000256" key="4">
    <source>
        <dbReference type="ARBA" id="ARBA00023015"/>
    </source>
</evidence>
<dbReference type="InterPro" id="IPR025662">
    <property type="entry name" value="Sigma_54_int_dom_ATP-bd_1"/>
</dbReference>
<dbReference type="SUPFAM" id="SSF52540">
    <property type="entry name" value="P-loop containing nucleoside triphosphate hydrolases"/>
    <property type="match status" value="1"/>
</dbReference>
<evidence type="ECO:0000313" key="9">
    <source>
        <dbReference type="EMBL" id="MDT0681534.1"/>
    </source>
</evidence>
<evidence type="ECO:0000256" key="1">
    <source>
        <dbReference type="ARBA" id="ARBA00022741"/>
    </source>
</evidence>
<keyword evidence="6" id="KW-0597">Phosphoprotein</keyword>
<dbReference type="InterPro" id="IPR011006">
    <property type="entry name" value="CheY-like_superfamily"/>
</dbReference>
<dbReference type="Gene3D" id="1.10.10.60">
    <property type="entry name" value="Homeodomain-like"/>
    <property type="match status" value="1"/>
</dbReference>
<keyword evidence="10" id="KW-1185">Reference proteome</keyword>
<evidence type="ECO:0000259" key="7">
    <source>
        <dbReference type="PROSITE" id="PS50045"/>
    </source>
</evidence>
<accession>A0ABU3DCU0</accession>
<dbReference type="InterPro" id="IPR058031">
    <property type="entry name" value="AAA_lid_NorR"/>
</dbReference>
<dbReference type="CDD" id="cd00009">
    <property type="entry name" value="AAA"/>
    <property type="match status" value="1"/>
</dbReference>
<feature type="domain" description="Response regulatory" evidence="8">
    <location>
        <begin position="4"/>
        <end position="118"/>
    </location>
</feature>
<dbReference type="Gene3D" id="3.40.50.2300">
    <property type="match status" value="1"/>
</dbReference>
<dbReference type="EMBL" id="JAVRHL010000001">
    <property type="protein sequence ID" value="MDT0681534.1"/>
    <property type="molecule type" value="Genomic_DNA"/>
</dbReference>
<protein>
    <submittedName>
        <fullName evidence="9">Sigma-54 dependent transcriptional regulator</fullName>
    </submittedName>
</protein>
<evidence type="ECO:0000259" key="8">
    <source>
        <dbReference type="PROSITE" id="PS50110"/>
    </source>
</evidence>
<dbReference type="PANTHER" id="PTHR32071">
    <property type="entry name" value="TRANSCRIPTIONAL REGULATORY PROTEIN"/>
    <property type="match status" value="1"/>
</dbReference>
<evidence type="ECO:0000256" key="2">
    <source>
        <dbReference type="ARBA" id="ARBA00022840"/>
    </source>
</evidence>
<feature type="domain" description="Sigma-54 factor interaction" evidence="7">
    <location>
        <begin position="146"/>
        <end position="375"/>
    </location>
</feature>
<dbReference type="InterPro" id="IPR003593">
    <property type="entry name" value="AAA+_ATPase"/>
</dbReference>
<evidence type="ECO:0000313" key="10">
    <source>
        <dbReference type="Proteomes" id="UP001265259"/>
    </source>
</evidence>
<keyword evidence="4" id="KW-0805">Transcription regulation</keyword>
<dbReference type="Pfam" id="PF02954">
    <property type="entry name" value="HTH_8"/>
    <property type="match status" value="1"/>
</dbReference>
<reference evidence="9 10" key="1">
    <citation type="submission" date="2023-09" db="EMBL/GenBank/DDBJ databases">
        <authorList>
            <person name="Rey-Velasco X."/>
        </authorList>
    </citation>
    <scope>NUCLEOTIDE SEQUENCE [LARGE SCALE GENOMIC DNA]</scope>
    <source>
        <strain evidence="9 10">F158</strain>
    </source>
</reference>
<keyword evidence="2" id="KW-0067">ATP-binding</keyword>
<dbReference type="SMART" id="SM00382">
    <property type="entry name" value="AAA"/>
    <property type="match status" value="1"/>
</dbReference>
<dbReference type="Gene3D" id="1.10.8.60">
    <property type="match status" value="1"/>
</dbReference>
<keyword evidence="3" id="KW-0902">Two-component regulatory system</keyword>
<dbReference type="InterPro" id="IPR001789">
    <property type="entry name" value="Sig_transdc_resp-reg_receiver"/>
</dbReference>
<dbReference type="RefSeq" id="WP_311689292.1">
    <property type="nucleotide sequence ID" value="NZ_JAVRHL010000001.1"/>
</dbReference>
<dbReference type="InterPro" id="IPR027417">
    <property type="entry name" value="P-loop_NTPase"/>
</dbReference>
<dbReference type="Proteomes" id="UP001265259">
    <property type="component" value="Unassembled WGS sequence"/>
</dbReference>
<evidence type="ECO:0000256" key="3">
    <source>
        <dbReference type="ARBA" id="ARBA00023012"/>
    </source>
</evidence>
<feature type="modified residue" description="4-aspartylphosphate" evidence="6">
    <location>
        <position position="53"/>
    </location>
</feature>
<dbReference type="InterPro" id="IPR002078">
    <property type="entry name" value="Sigma_54_int"/>
</dbReference>
<comment type="caution">
    <text evidence="9">The sequence shown here is derived from an EMBL/GenBank/DDBJ whole genome shotgun (WGS) entry which is preliminary data.</text>
</comment>
<proteinExistence type="predicted"/>
<keyword evidence="1" id="KW-0547">Nucleotide-binding</keyword>
<gene>
    <name evidence="9" type="ORF">RM543_02465</name>
</gene>
<dbReference type="SUPFAM" id="SSF52172">
    <property type="entry name" value="CheY-like"/>
    <property type="match status" value="1"/>
</dbReference>
<dbReference type="PROSITE" id="PS50045">
    <property type="entry name" value="SIGMA54_INTERACT_4"/>
    <property type="match status" value="1"/>
</dbReference>
<dbReference type="SUPFAM" id="SSF46689">
    <property type="entry name" value="Homeodomain-like"/>
    <property type="match status" value="1"/>
</dbReference>
<dbReference type="SMART" id="SM00448">
    <property type="entry name" value="REC"/>
    <property type="match status" value="1"/>
</dbReference>